<dbReference type="GO" id="GO:0010821">
    <property type="term" value="P:regulation of mitochondrion organization"/>
    <property type="evidence" value="ECO:0007669"/>
    <property type="project" value="TreeGrafter"/>
</dbReference>
<evidence type="ECO:0000256" key="6">
    <source>
        <dbReference type="ARBA" id="ARBA00022842"/>
    </source>
</evidence>
<dbReference type="GO" id="GO:0061909">
    <property type="term" value="P:autophagosome-lysosome fusion"/>
    <property type="evidence" value="ECO:0007669"/>
    <property type="project" value="TreeGrafter"/>
</dbReference>
<dbReference type="InterPro" id="IPR036412">
    <property type="entry name" value="HAD-like_sf"/>
</dbReference>
<evidence type="ECO:0000256" key="4">
    <source>
        <dbReference type="ARBA" id="ARBA00022741"/>
    </source>
</evidence>
<evidence type="ECO:0000256" key="3">
    <source>
        <dbReference type="ARBA" id="ARBA00022723"/>
    </source>
</evidence>
<sequence length="553" mass="60341">VLEDPARTDHGVGAQFGDDGVLAVMRPPTPAGQPNTTSHSEPAAIVRRFPFLSSLQRMSVVTVGPGGRTIRIFLKGAPEMVASLCLKDSLPAEFTDTLRQFTREGFRVLALAYKRLDVQTNMKTIERGAVEDELQFLGLLVMRNLVKLESSGVISTLKQAQIRSIMVTGDNMLTAVNVARVCGMVAADEHVISVHTSSPDAHSPPSLQFHLEDSGAGSPQEGFYDLTRGLYQGHARYHLAVSGKSFSALCEHFPEYLPKVLVRGTVFARMAPEQKTQLVMELQKLSYRVGMCGDGANDCGALKAADAGVSLSEAEASVASPFTSKMNNISCVPLLIQEGRCSLVTSFSLFRFMALYSLIQFIAVLILYTFETNLGDWQFLFADLALVTTLALVMGRGGPSSELHPQRPPASLLSLPVMVSLLVHTSLTFLGQVAALLITRQQDWYVPVNTTTTEATNLPNLDDTGIFSISAFQYIMVAVVVTKGHPYKKPPYTNGWFMAVLLVLLALTGWLVVHPTGAVRDFFQLSALPDLKYRLLLVALALANFLTCFLFEY</sequence>
<dbReference type="Gene3D" id="3.40.50.1000">
    <property type="entry name" value="HAD superfamily/HAD-like"/>
    <property type="match status" value="1"/>
</dbReference>
<reference evidence="12 13" key="1">
    <citation type="submission" date="2015-08" db="EMBL/GenBank/DDBJ databases">
        <title>The genome of the Asian arowana (Scleropages formosus).</title>
        <authorList>
            <person name="Tan M.H."/>
            <person name="Gan H.M."/>
            <person name="Croft L.J."/>
            <person name="Austin C.M."/>
        </authorList>
    </citation>
    <scope>NUCLEOTIDE SEQUENCE [LARGE SCALE GENOMIC DNA]</scope>
    <source>
        <strain evidence="12">Aro1</strain>
    </source>
</reference>
<dbReference type="STRING" id="113540.ENSSFOP00015024841"/>
<feature type="region of interest" description="Disordered" evidence="10">
    <location>
        <begin position="195"/>
        <end position="215"/>
    </location>
</feature>
<protein>
    <submittedName>
        <fullName evidence="12">Uncharacterized protein</fullName>
    </submittedName>
</protein>
<dbReference type="InterPro" id="IPR023214">
    <property type="entry name" value="HAD_sf"/>
</dbReference>
<dbReference type="PROSITE" id="PS01229">
    <property type="entry name" value="COF_2"/>
    <property type="match status" value="1"/>
</dbReference>
<dbReference type="SUPFAM" id="SSF81665">
    <property type="entry name" value="Calcium ATPase, transmembrane domain M"/>
    <property type="match status" value="1"/>
</dbReference>
<dbReference type="FunFam" id="3.40.50.1000:FF:000045">
    <property type="entry name" value="Cation-transporting ATPase"/>
    <property type="match status" value="1"/>
</dbReference>
<dbReference type="GO" id="GO:0046872">
    <property type="term" value="F:metal ion binding"/>
    <property type="evidence" value="ECO:0007669"/>
    <property type="project" value="UniProtKB-KW"/>
</dbReference>
<dbReference type="NCBIfam" id="TIGR01494">
    <property type="entry name" value="ATPase_P-type"/>
    <property type="match status" value="1"/>
</dbReference>
<evidence type="ECO:0000256" key="5">
    <source>
        <dbReference type="ARBA" id="ARBA00022840"/>
    </source>
</evidence>
<dbReference type="Pfam" id="PF13246">
    <property type="entry name" value="Cation_ATPase"/>
    <property type="match status" value="1"/>
</dbReference>
<dbReference type="GO" id="GO:0006874">
    <property type="term" value="P:intracellular calcium ion homeostasis"/>
    <property type="evidence" value="ECO:0007669"/>
    <property type="project" value="TreeGrafter"/>
</dbReference>
<feature type="non-terminal residue" evidence="12">
    <location>
        <position position="1"/>
    </location>
</feature>
<feature type="transmembrane region" description="Helical" evidence="11">
    <location>
        <begin position="376"/>
        <end position="394"/>
    </location>
</feature>
<dbReference type="GO" id="GO:0015203">
    <property type="term" value="F:polyamine transmembrane transporter activity"/>
    <property type="evidence" value="ECO:0007669"/>
    <property type="project" value="TreeGrafter"/>
</dbReference>
<evidence type="ECO:0000256" key="1">
    <source>
        <dbReference type="ARBA" id="ARBA00004141"/>
    </source>
</evidence>
<keyword evidence="2 11" id="KW-0812">Transmembrane</keyword>
<keyword evidence="5" id="KW-0067">ATP-binding</keyword>
<dbReference type="SUPFAM" id="SSF81660">
    <property type="entry name" value="Metal cation-transporting ATPase, ATP-binding domain N"/>
    <property type="match status" value="1"/>
</dbReference>
<dbReference type="InterPro" id="IPR023299">
    <property type="entry name" value="ATPase_P-typ_cyto_dom_N"/>
</dbReference>
<feature type="transmembrane region" description="Helical" evidence="11">
    <location>
        <begin position="349"/>
        <end position="370"/>
    </location>
</feature>
<accession>A0A0P7TP25</accession>
<evidence type="ECO:0000256" key="11">
    <source>
        <dbReference type="SAM" id="Phobius"/>
    </source>
</evidence>
<dbReference type="InterPro" id="IPR001757">
    <property type="entry name" value="P_typ_ATPase"/>
</dbReference>
<keyword evidence="7" id="KW-1278">Translocase</keyword>
<evidence type="ECO:0000313" key="12">
    <source>
        <dbReference type="EMBL" id="KPP59437.1"/>
    </source>
</evidence>
<dbReference type="Proteomes" id="UP000034805">
    <property type="component" value="Unassembled WGS sequence"/>
</dbReference>
<dbReference type="PANTHER" id="PTHR45630">
    <property type="entry name" value="CATION-TRANSPORTING ATPASE-RELATED"/>
    <property type="match status" value="1"/>
</dbReference>
<feature type="transmembrane region" description="Helical" evidence="11">
    <location>
        <begin position="533"/>
        <end position="551"/>
    </location>
</feature>
<evidence type="ECO:0000256" key="10">
    <source>
        <dbReference type="SAM" id="MobiDB-lite"/>
    </source>
</evidence>
<evidence type="ECO:0000256" key="7">
    <source>
        <dbReference type="ARBA" id="ARBA00022967"/>
    </source>
</evidence>
<keyword evidence="8 11" id="KW-1133">Transmembrane helix</keyword>
<keyword evidence="4" id="KW-0547">Nucleotide-binding</keyword>
<dbReference type="PANTHER" id="PTHR45630:SF2">
    <property type="entry name" value="POLYAMINE-TRANSPORTING ATPASE 13A2"/>
    <property type="match status" value="1"/>
</dbReference>
<dbReference type="AlphaFoldDB" id="A0A0P7TP25"/>
<gene>
    <name evidence="12" type="ORF">Z043_122642</name>
</gene>
<organism evidence="12 13">
    <name type="scientific">Scleropages formosus</name>
    <name type="common">Asian bonytongue</name>
    <name type="synonym">Osteoglossum formosum</name>
    <dbReference type="NCBI Taxonomy" id="113540"/>
    <lineage>
        <taxon>Eukaryota</taxon>
        <taxon>Metazoa</taxon>
        <taxon>Chordata</taxon>
        <taxon>Craniata</taxon>
        <taxon>Vertebrata</taxon>
        <taxon>Euteleostomi</taxon>
        <taxon>Actinopterygii</taxon>
        <taxon>Neopterygii</taxon>
        <taxon>Teleostei</taxon>
        <taxon>Osteoglossocephala</taxon>
        <taxon>Osteoglossomorpha</taxon>
        <taxon>Osteoglossiformes</taxon>
        <taxon>Osteoglossidae</taxon>
        <taxon>Scleropages</taxon>
    </lineage>
</organism>
<comment type="caution">
    <text evidence="12">The sequence shown here is derived from an EMBL/GenBank/DDBJ whole genome shotgun (WGS) entry which is preliminary data.</text>
</comment>
<proteinExistence type="predicted"/>
<keyword evidence="9 11" id="KW-0472">Membrane</keyword>
<evidence type="ECO:0000256" key="9">
    <source>
        <dbReference type="ARBA" id="ARBA00023136"/>
    </source>
</evidence>
<evidence type="ECO:0000313" key="13">
    <source>
        <dbReference type="Proteomes" id="UP000034805"/>
    </source>
</evidence>
<dbReference type="GO" id="GO:0005524">
    <property type="term" value="F:ATP binding"/>
    <property type="evidence" value="ECO:0007669"/>
    <property type="project" value="UniProtKB-KW"/>
</dbReference>
<dbReference type="GO" id="GO:0016887">
    <property type="term" value="F:ATP hydrolysis activity"/>
    <property type="evidence" value="ECO:0007669"/>
    <property type="project" value="InterPro"/>
</dbReference>
<feature type="transmembrane region" description="Helical" evidence="11">
    <location>
        <begin position="415"/>
        <end position="438"/>
    </location>
</feature>
<dbReference type="GO" id="GO:0140358">
    <property type="term" value="F:P-type transmembrane transporter activity"/>
    <property type="evidence" value="ECO:0007669"/>
    <property type="project" value="InterPro"/>
</dbReference>
<dbReference type="Gene3D" id="3.40.1110.10">
    <property type="entry name" value="Calcium-transporting ATPase, cytoplasmic domain N"/>
    <property type="match status" value="1"/>
</dbReference>
<dbReference type="SUPFAM" id="SSF56784">
    <property type="entry name" value="HAD-like"/>
    <property type="match status" value="1"/>
</dbReference>
<dbReference type="InterPro" id="IPR006544">
    <property type="entry name" value="P-type_TPase_V"/>
</dbReference>
<evidence type="ECO:0000256" key="8">
    <source>
        <dbReference type="ARBA" id="ARBA00022989"/>
    </source>
</evidence>
<dbReference type="GO" id="GO:0016243">
    <property type="term" value="P:regulation of autophagosome size"/>
    <property type="evidence" value="ECO:0007669"/>
    <property type="project" value="TreeGrafter"/>
</dbReference>
<comment type="subcellular location">
    <subcellularLocation>
        <location evidence="1">Membrane</location>
        <topology evidence="1">Multi-pass membrane protein</topology>
    </subcellularLocation>
</comment>
<keyword evidence="3" id="KW-0479">Metal-binding</keyword>
<feature type="transmembrane region" description="Helical" evidence="11">
    <location>
        <begin position="494"/>
        <end position="513"/>
    </location>
</feature>
<dbReference type="EMBL" id="JARO02012143">
    <property type="protein sequence ID" value="KPP59437.1"/>
    <property type="molecule type" value="Genomic_DNA"/>
</dbReference>
<name>A0A0P7TP25_SCLFO</name>
<evidence type="ECO:0000256" key="2">
    <source>
        <dbReference type="ARBA" id="ARBA00022692"/>
    </source>
</evidence>
<dbReference type="GO" id="GO:0031902">
    <property type="term" value="C:late endosome membrane"/>
    <property type="evidence" value="ECO:0007669"/>
    <property type="project" value="TreeGrafter"/>
</dbReference>
<dbReference type="InterPro" id="IPR023298">
    <property type="entry name" value="ATPase_P-typ_TM_dom_sf"/>
</dbReference>
<dbReference type="GO" id="GO:0019829">
    <property type="term" value="F:ATPase-coupled monoatomic cation transmembrane transporter activity"/>
    <property type="evidence" value="ECO:0007669"/>
    <property type="project" value="TreeGrafter"/>
</dbReference>
<keyword evidence="6" id="KW-0460">Magnesium</keyword>